<comment type="caution">
    <text evidence="2">The sequence shown here is derived from an EMBL/GenBank/DDBJ whole genome shotgun (WGS) entry which is preliminary data.</text>
</comment>
<organism evidence="2 3">
    <name type="scientific">Lentilactobacillus rapi</name>
    <dbReference type="NCBI Taxonomy" id="481723"/>
    <lineage>
        <taxon>Bacteria</taxon>
        <taxon>Bacillati</taxon>
        <taxon>Bacillota</taxon>
        <taxon>Bacilli</taxon>
        <taxon>Lactobacillales</taxon>
        <taxon>Lactobacillaceae</taxon>
        <taxon>Lentilactobacillus</taxon>
    </lineage>
</organism>
<feature type="transmembrane region" description="Helical" evidence="1">
    <location>
        <begin position="70"/>
        <end position="92"/>
    </location>
</feature>
<dbReference type="AlphaFoldDB" id="A0A512PJW4"/>
<keyword evidence="1" id="KW-1133">Transmembrane helix</keyword>
<keyword evidence="1" id="KW-0812">Transmembrane</keyword>
<feature type="transmembrane region" description="Helical" evidence="1">
    <location>
        <begin position="6"/>
        <end position="22"/>
    </location>
</feature>
<dbReference type="STRING" id="1423795.FD12_GL000555"/>
<accession>A0A512PJW4</accession>
<sequence>MIINLLVVVVIIIAAFIAYYLLSHLNQKLFGINVSENKRMSSAAKTGGITFIIVAILGVVALFWQNDIFTLVMLLCGTAAGTILEAVIMNIINHPNR</sequence>
<evidence type="ECO:0000256" key="1">
    <source>
        <dbReference type="SAM" id="Phobius"/>
    </source>
</evidence>
<evidence type="ECO:0008006" key="4">
    <source>
        <dbReference type="Google" id="ProtNLM"/>
    </source>
</evidence>
<protein>
    <recommendedName>
        <fullName evidence="4">DUF3784 domain-containing protein</fullName>
    </recommendedName>
</protein>
<name>A0A512PJW4_9LACO</name>
<keyword evidence="1" id="KW-0472">Membrane</keyword>
<dbReference type="Proteomes" id="UP000321569">
    <property type="component" value="Unassembled WGS sequence"/>
</dbReference>
<feature type="transmembrane region" description="Helical" evidence="1">
    <location>
        <begin position="43"/>
        <end position="64"/>
    </location>
</feature>
<dbReference type="EMBL" id="BKAM01000001">
    <property type="protein sequence ID" value="GEP71485.1"/>
    <property type="molecule type" value="Genomic_DNA"/>
</dbReference>
<evidence type="ECO:0000313" key="3">
    <source>
        <dbReference type="Proteomes" id="UP000321569"/>
    </source>
</evidence>
<dbReference type="RefSeq" id="WP_054746545.1">
    <property type="nucleotide sequence ID" value="NZ_BKAM01000001.1"/>
</dbReference>
<reference evidence="2 3" key="1">
    <citation type="submission" date="2019-07" db="EMBL/GenBank/DDBJ databases">
        <title>Whole genome shotgun sequence of Lactobacillus rapi NBRC 109618.</title>
        <authorList>
            <person name="Hosoyama A."/>
            <person name="Uohara A."/>
            <person name="Ohji S."/>
            <person name="Ichikawa N."/>
        </authorList>
    </citation>
    <scope>NUCLEOTIDE SEQUENCE [LARGE SCALE GENOMIC DNA]</scope>
    <source>
        <strain evidence="2 3">NBRC 109618</strain>
    </source>
</reference>
<gene>
    <name evidence="2" type="ORF">LRA02_03530</name>
</gene>
<dbReference type="OrthoDB" id="2325086at2"/>
<proteinExistence type="predicted"/>
<evidence type="ECO:0000313" key="2">
    <source>
        <dbReference type="EMBL" id="GEP71485.1"/>
    </source>
</evidence>